<dbReference type="EMBL" id="SKBQ01000138">
    <property type="protein sequence ID" value="TPX17570.1"/>
    <property type="molecule type" value="Genomic_DNA"/>
</dbReference>
<evidence type="ECO:0000256" key="1">
    <source>
        <dbReference type="SAM" id="MobiDB-lite"/>
    </source>
</evidence>
<evidence type="ECO:0000313" key="4">
    <source>
        <dbReference type="Proteomes" id="UP000319257"/>
    </source>
</evidence>
<gene>
    <name evidence="3" type="ORF">E0L32_012133</name>
</gene>
<dbReference type="OrthoDB" id="3540210at2759"/>
<proteinExistence type="predicted"/>
<dbReference type="Proteomes" id="UP000319257">
    <property type="component" value="Unassembled WGS sequence"/>
</dbReference>
<feature type="compositionally biased region" description="Basic and acidic residues" evidence="1">
    <location>
        <begin position="690"/>
        <end position="705"/>
    </location>
</feature>
<sequence>MSNATSPYTVYTGFWVDYSHGSVFGATLTLSRSDGSLLIAFLAFFVALVGTRLWRLLCLALHSAYSTHLPRDALHHQRQAFLRNTPAAEQGLFTLLGMGKAWRQAKASSLMIRLLPLLLLAVACTVGFTLASGYSSRVAIAQGSSVLLQGDRCGYMDYVPDENGTIAGGMDFDLYEQVYIPSESRDLSSAENYARQCYGLDGAQSGSESGTLSCSIFVKRSLPPAVVDANATCPYDKTICVDPHNNLVIDTGYLDSHDDFGLNAPVQERFQYRRKIQCAPLVTEGYKTQFNTSSERSYTRYQYGKNSTSPDDHNYTAQFSNDVYVDRSVADNIFADYVPNVDMAIYINGSIDVNVSSFVPIEELTTEKGDVYLFFLGTTGILFAGETKDPWYRATQFWETMTQDGLWHGNLDLYKHDEPGSPLACTEAHQFCFSDLEGTPNHCTPELGWYDISEMASIPYQQDSDSKQRVQWMVNSVLGDLTTTGNALAALGIQMLTARSALSSGIQGPIPDNQWQLDVQHWHATSMAYLQARFIYGATGARDARLQSMMHSPQTDVEKKLCHSQKIRTTEYMSFSVFGLCVIFFLGGVIILLSIILSPAIHFLLRRRWKKEGDNNRLYTHVEWAANEVLQLQRLAHEAVGRGTWSCGASGVPVTEAGQTLGTLDLSNPAHPKLHPCFKDEESEIGSEGGQEKEHIEKVESVMAK</sequence>
<reference evidence="3 4" key="1">
    <citation type="submission" date="2019-06" db="EMBL/GenBank/DDBJ databases">
        <title>Draft genome sequence of the filamentous fungus Phialemoniopsis curvata isolated from diesel fuel.</title>
        <authorList>
            <person name="Varaljay V.A."/>
            <person name="Lyon W.J."/>
            <person name="Crouch A.L."/>
            <person name="Drake C.E."/>
            <person name="Hollomon J.M."/>
            <person name="Nadeau L.J."/>
            <person name="Nunn H.S."/>
            <person name="Stevenson B.S."/>
            <person name="Bojanowski C.L."/>
            <person name="Crookes-Goodson W.J."/>
        </authorList>
    </citation>
    <scope>NUCLEOTIDE SEQUENCE [LARGE SCALE GENOMIC DNA]</scope>
    <source>
        <strain evidence="3 4">D216</strain>
    </source>
</reference>
<keyword evidence="4" id="KW-1185">Reference proteome</keyword>
<feature type="transmembrane region" description="Helical" evidence="2">
    <location>
        <begin position="572"/>
        <end position="605"/>
    </location>
</feature>
<keyword evidence="2" id="KW-0812">Transmembrane</keyword>
<feature type="transmembrane region" description="Helical" evidence="2">
    <location>
        <begin position="37"/>
        <end position="61"/>
    </location>
</feature>
<feature type="region of interest" description="Disordered" evidence="1">
    <location>
        <begin position="682"/>
        <end position="705"/>
    </location>
</feature>
<accession>A0A507BLK8</accession>
<feature type="transmembrane region" description="Helical" evidence="2">
    <location>
        <begin position="110"/>
        <end position="134"/>
    </location>
</feature>
<evidence type="ECO:0008006" key="5">
    <source>
        <dbReference type="Google" id="ProtNLM"/>
    </source>
</evidence>
<evidence type="ECO:0000313" key="3">
    <source>
        <dbReference type="EMBL" id="TPX17570.1"/>
    </source>
</evidence>
<dbReference type="AlphaFoldDB" id="A0A507BLK8"/>
<dbReference type="RefSeq" id="XP_030999281.1">
    <property type="nucleotide sequence ID" value="XM_031134940.1"/>
</dbReference>
<dbReference type="InParanoid" id="A0A507BLK8"/>
<dbReference type="GeneID" id="41979580"/>
<protein>
    <recommendedName>
        <fullName evidence="5">Cytochrome p450 protein</fullName>
    </recommendedName>
</protein>
<name>A0A507BLK8_9PEZI</name>
<comment type="caution">
    <text evidence="3">The sequence shown here is derived from an EMBL/GenBank/DDBJ whole genome shotgun (WGS) entry which is preliminary data.</text>
</comment>
<organism evidence="3 4">
    <name type="scientific">Thyridium curvatum</name>
    <dbReference type="NCBI Taxonomy" id="1093900"/>
    <lineage>
        <taxon>Eukaryota</taxon>
        <taxon>Fungi</taxon>
        <taxon>Dikarya</taxon>
        <taxon>Ascomycota</taxon>
        <taxon>Pezizomycotina</taxon>
        <taxon>Sordariomycetes</taxon>
        <taxon>Sordariomycetidae</taxon>
        <taxon>Thyridiales</taxon>
        <taxon>Thyridiaceae</taxon>
        <taxon>Thyridium</taxon>
    </lineage>
</organism>
<evidence type="ECO:0000256" key="2">
    <source>
        <dbReference type="SAM" id="Phobius"/>
    </source>
</evidence>
<keyword evidence="2" id="KW-1133">Transmembrane helix</keyword>
<keyword evidence="2" id="KW-0472">Membrane</keyword>